<keyword evidence="3" id="KW-1185">Reference proteome</keyword>
<name>A0A2Z3HHL0_9BACT</name>
<dbReference type="EMBL" id="CP025958">
    <property type="protein sequence ID" value="AWM41294.1"/>
    <property type="molecule type" value="Genomic_DNA"/>
</dbReference>
<dbReference type="OrthoDB" id="284186at2"/>
<dbReference type="AlphaFoldDB" id="A0A2Z3HHL0"/>
<protein>
    <submittedName>
        <fullName evidence="2">DUF1571 domain-containing protein</fullName>
    </submittedName>
</protein>
<dbReference type="Proteomes" id="UP000245802">
    <property type="component" value="Chromosome"/>
</dbReference>
<dbReference type="InterPro" id="IPR011465">
    <property type="entry name" value="DUF1571"/>
</dbReference>
<evidence type="ECO:0000313" key="3">
    <source>
        <dbReference type="Proteomes" id="UP000245802"/>
    </source>
</evidence>
<dbReference type="Pfam" id="PF07608">
    <property type="entry name" value="DUF1571"/>
    <property type="match status" value="1"/>
</dbReference>
<dbReference type="PROSITE" id="PS51257">
    <property type="entry name" value="PROKAR_LIPOPROTEIN"/>
    <property type="match status" value="1"/>
</dbReference>
<dbReference type="RefSeq" id="WP_081471555.1">
    <property type="nucleotide sequence ID" value="NZ_CP025958.1"/>
</dbReference>
<feature type="region of interest" description="Disordered" evidence="1">
    <location>
        <begin position="27"/>
        <end position="131"/>
    </location>
</feature>
<organism evidence="2 3">
    <name type="scientific">Gemmata obscuriglobus</name>
    <dbReference type="NCBI Taxonomy" id="114"/>
    <lineage>
        <taxon>Bacteria</taxon>
        <taxon>Pseudomonadati</taxon>
        <taxon>Planctomycetota</taxon>
        <taxon>Planctomycetia</taxon>
        <taxon>Gemmatales</taxon>
        <taxon>Gemmataceae</taxon>
        <taxon>Gemmata</taxon>
    </lineage>
</organism>
<dbReference type="KEGG" id="gog:C1280_32730"/>
<evidence type="ECO:0000256" key="1">
    <source>
        <dbReference type="SAM" id="MobiDB-lite"/>
    </source>
</evidence>
<proteinExistence type="predicted"/>
<reference evidence="2 3" key="1">
    <citation type="submission" date="2018-01" db="EMBL/GenBank/DDBJ databases">
        <title>G. obscuriglobus.</title>
        <authorList>
            <person name="Franke J."/>
            <person name="Blomberg W."/>
            <person name="Selmecki A."/>
        </authorList>
    </citation>
    <scope>NUCLEOTIDE SEQUENCE [LARGE SCALE GENOMIC DNA]</scope>
    <source>
        <strain evidence="2 3">DSM 5831</strain>
    </source>
</reference>
<feature type="compositionally biased region" description="Low complexity" evidence="1">
    <location>
        <begin position="116"/>
        <end position="131"/>
    </location>
</feature>
<accession>A0A2Z3HHL0</accession>
<gene>
    <name evidence="2" type="ORF">C1280_32730</name>
</gene>
<sequence length="366" mass="39629">MIRTFAFCTLVALLAGCTKYHSRAQGPFARESDRQRPFSSKPLANQSDLVLGAPAPVTTSGADDSPVVPPRGTLSESAAKTDPPSELDDPNGFPPLRKRPEPKPGTMPSPFAPKHANAPKSPDSKKAPSSAKGLSEVKAVLATANAAWKAVDTFEGMLTKREVSPQGALINEVVLFQYRREPMAVFTRVLSEKGKGREIVYNPSKHEDKIYVKVGKDDHPLLKAGRLAPPVSPDSPMVKDKSRYSIRDAGFGRHLARLGDTVAKIDDGKLPADALTFHGPVKRNEYAHPLTAIAHNVQSGDDPILGNGGTRTYFFDLQENSPSRGLPVLIVAADASGKENEYYLFEKIKSPANLTDADFSPERLKK</sequence>
<evidence type="ECO:0000313" key="2">
    <source>
        <dbReference type="EMBL" id="AWM41294.1"/>
    </source>
</evidence>